<dbReference type="PROSITE" id="PS51257">
    <property type="entry name" value="PROKAR_LIPOPROTEIN"/>
    <property type="match status" value="1"/>
</dbReference>
<dbReference type="Proteomes" id="UP001163719">
    <property type="component" value="Unassembled WGS sequence"/>
</dbReference>
<evidence type="ECO:0000313" key="2">
    <source>
        <dbReference type="Proteomes" id="UP001163719"/>
    </source>
</evidence>
<reference evidence="1" key="1">
    <citation type="submission" date="2022-10" db="EMBL/GenBank/DDBJ databases">
        <title>Chryseobacterium babae sp. nov. isolated from the gut of the beetle Oryctes rhinoceros, and Chryseobacterium kimseyorum sp. nov., isolated from a stick insect rearing cage.</title>
        <authorList>
            <person name="Shelomi M."/>
            <person name="Han C.-J."/>
            <person name="Chen W.-M."/>
            <person name="Chen H.-K."/>
            <person name="Liaw S.-J."/>
            <person name="Muhle E."/>
            <person name="Clermont D."/>
        </authorList>
    </citation>
    <scope>NUCLEOTIDE SEQUENCE</scope>
    <source>
        <strain evidence="1">WLa1L2M3</strain>
    </source>
</reference>
<organism evidence="1 2">
    <name type="scientific">Chryseobacterium oryctis</name>
    <dbReference type="NCBI Taxonomy" id="2952618"/>
    <lineage>
        <taxon>Bacteria</taxon>
        <taxon>Pseudomonadati</taxon>
        <taxon>Bacteroidota</taxon>
        <taxon>Flavobacteriia</taxon>
        <taxon>Flavobacteriales</taxon>
        <taxon>Weeksellaceae</taxon>
        <taxon>Chryseobacterium group</taxon>
        <taxon>Chryseobacterium</taxon>
    </lineage>
</organism>
<accession>A0ABT3HSP9</accession>
<proteinExistence type="predicted"/>
<protein>
    <recommendedName>
        <fullName evidence="3">Lipoprotein</fullName>
    </recommendedName>
</protein>
<evidence type="ECO:0008006" key="3">
    <source>
        <dbReference type="Google" id="ProtNLM"/>
    </source>
</evidence>
<gene>
    <name evidence="1" type="ORF">OH806_16180</name>
</gene>
<evidence type="ECO:0000313" key="1">
    <source>
        <dbReference type="EMBL" id="MCW3162810.1"/>
    </source>
</evidence>
<dbReference type="RefSeq" id="WP_264744725.1">
    <property type="nucleotide sequence ID" value="NZ_JAPDHV010000011.1"/>
</dbReference>
<name>A0ABT3HSP9_9FLAO</name>
<dbReference type="EMBL" id="JAPDHV010000011">
    <property type="protein sequence ID" value="MCW3162810.1"/>
    <property type="molecule type" value="Genomic_DNA"/>
</dbReference>
<sequence>MKKLLTTFKVFAILSAFTLTSCQNEDREIQTQENVVQKLTINDLKKEIAPTNQTFPEIVQAQISDSKINLEKHLKTDLQITGVSVLGKISTQKGLEISQNLISQKDNYVATGNILNPESVKIGKIQNLNSGEELTTAQSELKNLFGREITVNSDVLEISWNNKGEKFTTLCFYNDSGIIWDNVLAGLVMMDERGNSETPNNTQAKVSSKWYKQWWTANWLWGSKRGEMGYKITIYYTGSSVSNVDVSDWASISLGKAKSESKVTKRTGAYGQCRYALGLCTPTGSLSFNSTNFSVSFSGLGSNIVSNGTKSLYP</sequence>
<comment type="caution">
    <text evidence="1">The sequence shown here is derived from an EMBL/GenBank/DDBJ whole genome shotgun (WGS) entry which is preliminary data.</text>
</comment>
<keyword evidence="2" id="KW-1185">Reference proteome</keyword>